<dbReference type="InterPro" id="IPR052995">
    <property type="entry name" value="LMW-PTP"/>
</dbReference>
<dbReference type="AlphaFoldDB" id="Q31HS5"/>
<sequence>MKNKEKISVLFVCLGNICRSPTAHAVFRDMVKSEGLLDDILIDSAGTASWHKGKPADSRSIQVAQNRGIEMMDLRSRPVDLGDLIEFDYILAMDEANYSDLMEMALPEHHDKIKMFLDFAPEYPETEVPDPYYGGPQGFDHVFNLVTAASSGLLGEIKQRHL</sequence>
<evidence type="ECO:0000256" key="4">
    <source>
        <dbReference type="PIRSR" id="PIRSR617867-1"/>
    </source>
</evidence>
<dbReference type="InterPro" id="IPR023485">
    <property type="entry name" value="Ptyr_pPase"/>
</dbReference>
<organism evidence="6">
    <name type="scientific">Hydrogenovibrio crunogenus (strain DSM 25203 / XCL-2)</name>
    <name type="common">Thiomicrospira crunogena</name>
    <dbReference type="NCBI Taxonomy" id="317025"/>
    <lineage>
        <taxon>Bacteria</taxon>
        <taxon>Pseudomonadati</taxon>
        <taxon>Pseudomonadota</taxon>
        <taxon>Gammaproteobacteria</taxon>
        <taxon>Thiotrichales</taxon>
        <taxon>Piscirickettsiaceae</taxon>
        <taxon>Hydrogenovibrio</taxon>
    </lineage>
</organism>
<keyword evidence="3" id="KW-0904">Protein phosphatase</keyword>
<evidence type="ECO:0000256" key="3">
    <source>
        <dbReference type="ARBA" id="ARBA00022912"/>
    </source>
</evidence>
<dbReference type="eggNOG" id="COG0394">
    <property type="taxonomic scope" value="Bacteria"/>
</dbReference>
<feature type="active site" evidence="4">
    <location>
        <position position="19"/>
    </location>
</feature>
<dbReference type="SMART" id="SM00226">
    <property type="entry name" value="LMWPc"/>
    <property type="match status" value="1"/>
</dbReference>
<evidence type="ECO:0000256" key="2">
    <source>
        <dbReference type="ARBA" id="ARBA00022801"/>
    </source>
</evidence>
<dbReference type="InterPro" id="IPR036196">
    <property type="entry name" value="Ptyr_pPase_sf"/>
</dbReference>
<dbReference type="EMBL" id="CP000109">
    <property type="protein sequence ID" value="ABB41298.1"/>
    <property type="molecule type" value="Genomic_DNA"/>
</dbReference>
<accession>Q31HS5</accession>
<comment type="similarity">
    <text evidence="1">Belongs to the low molecular weight phosphotyrosine protein phosphatase family.</text>
</comment>
<dbReference type="Pfam" id="PF01451">
    <property type="entry name" value="LMWPc"/>
    <property type="match status" value="1"/>
</dbReference>
<dbReference type="KEGG" id="tcx:Tcr_0702"/>
<dbReference type="PRINTS" id="PR00719">
    <property type="entry name" value="LMWPTPASE"/>
</dbReference>
<name>Q31HS5_HYDCU</name>
<dbReference type="HOGENOM" id="CLU_071415_2_2_6"/>
<proteinExistence type="inferred from homology"/>
<gene>
    <name evidence="6" type="ordered locus">Tcr_0702</name>
</gene>
<dbReference type="Gene3D" id="3.40.50.2300">
    <property type="match status" value="1"/>
</dbReference>
<dbReference type="FunFam" id="3.40.50.2300:FF:000113">
    <property type="entry name" value="Low molecular weight protein-tyrosine-phosphatase"/>
    <property type="match status" value="1"/>
</dbReference>
<dbReference type="CDD" id="cd16343">
    <property type="entry name" value="LMWPTP"/>
    <property type="match status" value="1"/>
</dbReference>
<feature type="domain" description="Phosphotyrosine protein phosphatase I" evidence="5">
    <location>
        <begin position="7"/>
        <end position="156"/>
    </location>
</feature>
<dbReference type="OrthoDB" id="9784339at2"/>
<dbReference type="InterPro" id="IPR017867">
    <property type="entry name" value="Tyr_phospatase_low_mol_wt"/>
</dbReference>
<dbReference type="STRING" id="317025.Tcr_0702"/>
<reference evidence="6" key="1">
    <citation type="submission" date="2006-07" db="EMBL/GenBank/DDBJ databases">
        <title>Complete sequence of Thiomicrospira crunogena XCL-2.</title>
        <authorList>
            <consortium name="US DOE Joint Genome Institute"/>
            <person name="Copeland A."/>
            <person name="Lucas S."/>
            <person name="Lapidus A."/>
            <person name="Barry K."/>
            <person name="Detter J.C."/>
            <person name="Glavina del Rio T."/>
            <person name="Hammon N."/>
            <person name="Israni S."/>
            <person name="Dalin E."/>
            <person name="Tice H."/>
            <person name="Pitluck S."/>
            <person name="Chain P."/>
            <person name="Malfatti S."/>
            <person name="Shin M."/>
            <person name="Vergez L."/>
            <person name="Schmutz J."/>
            <person name="Larimer F."/>
            <person name="Land M."/>
            <person name="Hauser L."/>
            <person name="Kyrpides N."/>
            <person name="Lykidis A."/>
            <person name="Scott K.M."/>
            <person name="Sievert S."/>
            <person name="Kerfeld C."/>
            <person name="Freyermuth S."/>
            <person name="Dobrinski K."/>
            <person name="Boller A."/>
            <person name="Fitzpatrick K."/>
            <person name="Thoma P."/>
            <person name="Moore J."/>
            <person name="Richardson P."/>
        </authorList>
    </citation>
    <scope>NUCLEOTIDE SEQUENCE</scope>
    <source>
        <strain evidence="6">XCL-2</strain>
    </source>
</reference>
<dbReference type="GO" id="GO:0004725">
    <property type="term" value="F:protein tyrosine phosphatase activity"/>
    <property type="evidence" value="ECO:0007669"/>
    <property type="project" value="InterPro"/>
</dbReference>
<dbReference type="SUPFAM" id="SSF52788">
    <property type="entry name" value="Phosphotyrosine protein phosphatases I"/>
    <property type="match status" value="1"/>
</dbReference>
<evidence type="ECO:0000313" key="6">
    <source>
        <dbReference type="EMBL" id="ABB41298.1"/>
    </source>
</evidence>
<feature type="active site" description="Proton donor" evidence="4">
    <location>
        <position position="130"/>
    </location>
</feature>
<dbReference type="PANTHER" id="PTHR47439">
    <property type="entry name" value="LOW MOLECULAR WEIGHT PHOSPHOTYROSINE PROTEIN PHOSPHATASE-RELATED"/>
    <property type="match status" value="1"/>
</dbReference>
<evidence type="ECO:0000256" key="1">
    <source>
        <dbReference type="ARBA" id="ARBA00011063"/>
    </source>
</evidence>
<dbReference type="PANTHER" id="PTHR47439:SF1">
    <property type="entry name" value="ACID PHOSPHATASE"/>
    <property type="match status" value="1"/>
</dbReference>
<keyword evidence="2" id="KW-0378">Hydrolase</keyword>
<feature type="active site" description="Nucleophile" evidence="4">
    <location>
        <position position="13"/>
    </location>
</feature>
<evidence type="ECO:0000259" key="5">
    <source>
        <dbReference type="SMART" id="SM00226"/>
    </source>
</evidence>
<protein>
    <submittedName>
        <fullName evidence="6">Protein tyrosine phosphatase</fullName>
    </submittedName>
</protein>